<evidence type="ECO:0000256" key="1">
    <source>
        <dbReference type="SAM" id="MobiDB-lite"/>
    </source>
</evidence>
<feature type="region of interest" description="Disordered" evidence="1">
    <location>
        <begin position="1"/>
        <end position="53"/>
    </location>
</feature>
<protein>
    <submittedName>
        <fullName evidence="2">Uncharacterized protein</fullName>
    </submittedName>
</protein>
<sequence length="53" mass="6007">MTEENKQPETHSEDTLMEKKRKEDGSNIETQADEWTAKPSPKAAGDDDKSDKE</sequence>
<accession>A0A1E3L8W8</accession>
<name>A0A1E3L8W8_9BACL</name>
<keyword evidence="3" id="KW-1185">Reference proteome</keyword>
<dbReference type="Proteomes" id="UP000094578">
    <property type="component" value="Unassembled WGS sequence"/>
</dbReference>
<organism evidence="2 3">
    <name type="scientific">Paenibacillus nuruki</name>
    <dbReference type="NCBI Taxonomy" id="1886670"/>
    <lineage>
        <taxon>Bacteria</taxon>
        <taxon>Bacillati</taxon>
        <taxon>Bacillota</taxon>
        <taxon>Bacilli</taxon>
        <taxon>Bacillales</taxon>
        <taxon>Paenibacillaceae</taxon>
        <taxon>Paenibacillus</taxon>
    </lineage>
</organism>
<dbReference type="AlphaFoldDB" id="A0A1E3L8W8"/>
<proteinExistence type="predicted"/>
<evidence type="ECO:0000313" key="3">
    <source>
        <dbReference type="Proteomes" id="UP000094578"/>
    </source>
</evidence>
<evidence type="ECO:0000313" key="2">
    <source>
        <dbReference type="EMBL" id="ODP30198.1"/>
    </source>
</evidence>
<dbReference type="RefSeq" id="WP_175425104.1">
    <property type="nucleotide sequence ID" value="NZ_MDER01000024.1"/>
</dbReference>
<dbReference type="EMBL" id="MDER01000024">
    <property type="protein sequence ID" value="ODP30198.1"/>
    <property type="molecule type" value="Genomic_DNA"/>
</dbReference>
<gene>
    <name evidence="2" type="ORF">PTI45_00440</name>
</gene>
<feature type="compositionally biased region" description="Basic and acidic residues" evidence="1">
    <location>
        <begin position="44"/>
        <end position="53"/>
    </location>
</feature>
<dbReference type="STRING" id="1886670.PTI45_00440"/>
<comment type="caution">
    <text evidence="2">The sequence shown here is derived from an EMBL/GenBank/DDBJ whole genome shotgun (WGS) entry which is preliminary data.</text>
</comment>
<reference evidence="2 3" key="1">
    <citation type="submission" date="2016-08" db="EMBL/GenBank/DDBJ databases">
        <title>Genome sequencing of Paenibacillus sp. TI45-13ar, isolated from Korean traditional nuruk.</title>
        <authorList>
            <person name="Kim S.-J."/>
        </authorList>
    </citation>
    <scope>NUCLEOTIDE SEQUENCE [LARGE SCALE GENOMIC DNA]</scope>
    <source>
        <strain evidence="2 3">TI45-13ar</strain>
    </source>
</reference>
<feature type="compositionally biased region" description="Basic and acidic residues" evidence="1">
    <location>
        <begin position="1"/>
        <end position="25"/>
    </location>
</feature>